<dbReference type="STRING" id="1817893.AUJ66_03310"/>
<reference evidence="4 5" key="1">
    <citation type="journal article" date="2016" name="Environ. Microbiol.">
        <title>Genomic resolution of a cold subsurface aquifer community provides metabolic insights for novel microbes adapted to high CO concentrations.</title>
        <authorList>
            <person name="Probst A.J."/>
            <person name="Castelle C.J."/>
            <person name="Singh A."/>
            <person name="Brown C.T."/>
            <person name="Anantharaman K."/>
            <person name="Sharon I."/>
            <person name="Hug L.A."/>
            <person name="Burstein D."/>
            <person name="Emerson J.B."/>
            <person name="Thomas B.C."/>
            <person name="Banfield J.F."/>
        </authorList>
    </citation>
    <scope>NUCLEOTIDE SEQUENCE [LARGE SCALE GENOMIC DNA]</scope>
    <source>
        <strain evidence="4">CG1_02_38_46</strain>
    </source>
</reference>
<sequence length="420" mass="47818">MVVKEVKVEKLAIDGGRPVRKKPFPPRLLIGKEEKRAILKMVNRTLLHGGAFERYGGTEVDTYEKEFAKYYGTKFATAMSSGTAAIHSALGALKLEPGTEVITSPITDPGAITPILFQLCIPVFTDVEYETLNISPRAIEKNITKKTKVIIVTHLAGQPAKMDEIMKIARKNKLIVIEDCAQSHGAKYKGKYAGAIGDMGCFSLMSGKHTTSGGQGGMVTTNSEKLYWNVKRFADRGKPFNSREKTNLFLGLNYRMTELEAVIGRVQLKKLKKIAQKRKWIYDSLNEKMKKLYAFRLWKIVPGAEVNPWFCFVHYTKDVLKRDKDEVVKALAKEGLPIGAKYMNPLYEWKWIKERNTFGNSHYPYNLPGVRKIDYTDCCPDAKRSLNDHMTLFIHEGWTKKEIEDTAKAFEKVEKYWRTK</sequence>
<dbReference type="InterPro" id="IPR015424">
    <property type="entry name" value="PyrdxlP-dep_Trfase"/>
</dbReference>
<feature type="modified residue" description="N6-(pyridoxal phosphate)lysine" evidence="2">
    <location>
        <position position="208"/>
    </location>
</feature>
<evidence type="ECO:0000313" key="4">
    <source>
        <dbReference type="EMBL" id="OIN97431.1"/>
    </source>
</evidence>
<dbReference type="InterPro" id="IPR015421">
    <property type="entry name" value="PyrdxlP-dep_Trfase_major"/>
</dbReference>
<dbReference type="GO" id="GO:0030170">
    <property type="term" value="F:pyridoxal phosphate binding"/>
    <property type="evidence" value="ECO:0007669"/>
    <property type="project" value="TreeGrafter"/>
</dbReference>
<keyword evidence="2 3" id="KW-0663">Pyridoxal phosphate</keyword>
<dbReference type="CDD" id="cd00616">
    <property type="entry name" value="AHBA_syn"/>
    <property type="match status" value="1"/>
</dbReference>
<evidence type="ECO:0000256" key="1">
    <source>
        <dbReference type="PIRSR" id="PIRSR000390-1"/>
    </source>
</evidence>
<proteinExistence type="inferred from homology"/>
<accession>A0A1J4SDF9</accession>
<comment type="caution">
    <text evidence="4">The sequence shown here is derived from an EMBL/GenBank/DDBJ whole genome shotgun (WGS) entry which is preliminary data.</text>
</comment>
<dbReference type="Proteomes" id="UP000182278">
    <property type="component" value="Unassembled WGS sequence"/>
</dbReference>
<dbReference type="AlphaFoldDB" id="A0A1J4SDF9"/>
<dbReference type="EMBL" id="MNUO01000048">
    <property type="protein sequence ID" value="OIN97431.1"/>
    <property type="molecule type" value="Genomic_DNA"/>
</dbReference>
<gene>
    <name evidence="4" type="ORF">AUJ66_03310</name>
</gene>
<dbReference type="PANTHER" id="PTHR30244">
    <property type="entry name" value="TRANSAMINASE"/>
    <property type="match status" value="1"/>
</dbReference>
<evidence type="ECO:0008006" key="6">
    <source>
        <dbReference type="Google" id="ProtNLM"/>
    </source>
</evidence>
<dbReference type="InterPro" id="IPR015422">
    <property type="entry name" value="PyrdxlP-dep_Trfase_small"/>
</dbReference>
<dbReference type="PANTHER" id="PTHR30244:SF34">
    <property type="entry name" value="DTDP-4-AMINO-4,6-DIDEOXYGALACTOSE TRANSAMINASE"/>
    <property type="match status" value="1"/>
</dbReference>
<feature type="active site" description="Proton acceptor" evidence="1">
    <location>
        <position position="208"/>
    </location>
</feature>
<evidence type="ECO:0000313" key="5">
    <source>
        <dbReference type="Proteomes" id="UP000182278"/>
    </source>
</evidence>
<comment type="similarity">
    <text evidence="3">Belongs to the DegT/DnrJ/EryC1 family.</text>
</comment>
<name>A0A1J4SDF9_9BACT</name>
<dbReference type="InterPro" id="IPR000653">
    <property type="entry name" value="DegT/StrS_aminotransferase"/>
</dbReference>
<dbReference type="Gene3D" id="3.90.1150.10">
    <property type="entry name" value="Aspartate Aminotransferase, domain 1"/>
    <property type="match status" value="1"/>
</dbReference>
<organism evidence="4 5">
    <name type="scientific">Candidatus Desantisbacteria bacterium CG1_02_38_46</name>
    <dbReference type="NCBI Taxonomy" id="1817893"/>
    <lineage>
        <taxon>Bacteria</taxon>
        <taxon>Candidatus Desantisiibacteriota</taxon>
    </lineage>
</organism>
<dbReference type="Pfam" id="PF01041">
    <property type="entry name" value="DegT_DnrJ_EryC1"/>
    <property type="match status" value="1"/>
</dbReference>
<evidence type="ECO:0000256" key="2">
    <source>
        <dbReference type="PIRSR" id="PIRSR000390-2"/>
    </source>
</evidence>
<dbReference type="Gene3D" id="3.40.640.10">
    <property type="entry name" value="Type I PLP-dependent aspartate aminotransferase-like (Major domain)"/>
    <property type="match status" value="1"/>
</dbReference>
<dbReference type="SUPFAM" id="SSF53383">
    <property type="entry name" value="PLP-dependent transferases"/>
    <property type="match status" value="1"/>
</dbReference>
<protein>
    <recommendedName>
        <fullName evidence="6">DegT/DnrJ/EryC1/StrS family aminotransferase</fullName>
    </recommendedName>
</protein>
<dbReference type="GO" id="GO:0008483">
    <property type="term" value="F:transaminase activity"/>
    <property type="evidence" value="ECO:0007669"/>
    <property type="project" value="TreeGrafter"/>
</dbReference>
<dbReference type="GO" id="GO:0000271">
    <property type="term" value="P:polysaccharide biosynthetic process"/>
    <property type="evidence" value="ECO:0007669"/>
    <property type="project" value="TreeGrafter"/>
</dbReference>
<evidence type="ECO:0000256" key="3">
    <source>
        <dbReference type="RuleBase" id="RU004508"/>
    </source>
</evidence>
<dbReference type="PIRSF" id="PIRSF000390">
    <property type="entry name" value="PLP_StrS"/>
    <property type="match status" value="1"/>
</dbReference>